<evidence type="ECO:0000313" key="2">
    <source>
        <dbReference type="EMBL" id="TRV25292.1"/>
    </source>
</evidence>
<feature type="non-terminal residue" evidence="2">
    <location>
        <position position="132"/>
    </location>
</feature>
<dbReference type="AlphaFoldDB" id="A0A552LYK1"/>
<protein>
    <recommendedName>
        <fullName evidence="1">Homocysteine biosynthesis enzyme sulfur-incorporation domain-containing protein</fullName>
    </recommendedName>
</protein>
<reference evidence="2 3" key="1">
    <citation type="submission" date="2019-01" db="EMBL/GenBank/DDBJ databases">
        <title>Coherence of Microcystis species and biogeography revealed through population genomics.</title>
        <authorList>
            <person name="Perez-Carrascal O.M."/>
            <person name="Terrat Y."/>
            <person name="Giani A."/>
            <person name="Fortin N."/>
            <person name="Tromas N."/>
            <person name="Shapiro B.J."/>
        </authorList>
    </citation>
    <scope>NUCLEOTIDE SEQUENCE [LARGE SCALE GENOMIC DNA]</scope>
    <source>
        <strain evidence="2">Mf_WU_F_19750830_S460</strain>
    </source>
</reference>
<dbReference type="Proteomes" id="UP000320730">
    <property type="component" value="Unassembled WGS sequence"/>
</dbReference>
<dbReference type="EMBL" id="SFAN01000039">
    <property type="protein sequence ID" value="TRV25292.1"/>
    <property type="molecule type" value="Genomic_DNA"/>
</dbReference>
<comment type="caution">
    <text evidence="2">The sequence shown here is derived from an EMBL/GenBank/DDBJ whole genome shotgun (WGS) entry which is preliminary data.</text>
</comment>
<dbReference type="InterPro" id="IPR002708">
    <property type="entry name" value="HcyBio"/>
</dbReference>
<organism evidence="2 3">
    <name type="scientific">Microcystis flos-aquae Mf_WU_F_19750830_S460</name>
    <dbReference type="NCBI Taxonomy" id="2486237"/>
    <lineage>
        <taxon>Bacteria</taxon>
        <taxon>Bacillati</taxon>
        <taxon>Cyanobacteriota</taxon>
        <taxon>Cyanophyceae</taxon>
        <taxon>Oscillatoriophycideae</taxon>
        <taxon>Chroococcales</taxon>
        <taxon>Microcystaceae</taxon>
        <taxon>Microcystis</taxon>
    </lineage>
</organism>
<evidence type="ECO:0000259" key="1">
    <source>
        <dbReference type="Pfam" id="PF01837"/>
    </source>
</evidence>
<sequence length="132" mass="14232">MRTIAEINEKIAKKTAVVWTVEELKSRVSEMGIKEVFSQVDVVCTGTFEPMESSGAIINLGQTDPPIKIRQCWLDGIPAYAGFGTVDLYLGASAISDLAAKNENLEGENPERGGGHIIEDLIAGKSIQLRAV</sequence>
<accession>A0A552LYK1</accession>
<proteinExistence type="predicted"/>
<name>A0A552LYK1_9CHRO</name>
<dbReference type="Pfam" id="PF01837">
    <property type="entry name" value="HcyBio"/>
    <property type="match status" value="1"/>
</dbReference>
<gene>
    <name evidence="2" type="ORF">EWV40_05020</name>
</gene>
<feature type="domain" description="Homocysteine biosynthesis enzyme sulfur-incorporation" evidence="1">
    <location>
        <begin position="16"/>
        <end position="131"/>
    </location>
</feature>
<evidence type="ECO:0000313" key="3">
    <source>
        <dbReference type="Proteomes" id="UP000320730"/>
    </source>
</evidence>